<comment type="caution">
    <text evidence="1">The sequence shown here is derived from an EMBL/GenBank/DDBJ whole genome shotgun (WGS) entry which is preliminary data.</text>
</comment>
<protein>
    <submittedName>
        <fullName evidence="1">Uncharacterized protein</fullName>
    </submittedName>
</protein>
<name>A0A955RH83_9BACT</name>
<evidence type="ECO:0000313" key="2">
    <source>
        <dbReference type="Proteomes" id="UP000775877"/>
    </source>
</evidence>
<sequence>MGEENASRGKYNSVFAVKELIDNLEQKDFTITFVGTEADVYEIQRNLSISKGNTLVHDNTAEGVERSFRKSMAATQSYSASVSRGEYTKTLDFYNQNS</sequence>
<dbReference type="AlphaFoldDB" id="A0A955RH83"/>
<gene>
    <name evidence="1" type="ORF">KC678_05680</name>
</gene>
<proteinExistence type="predicted"/>
<reference evidence="1" key="1">
    <citation type="submission" date="2020-04" db="EMBL/GenBank/DDBJ databases">
        <authorList>
            <person name="Zhang T."/>
        </authorList>
    </citation>
    <scope>NUCLEOTIDE SEQUENCE</scope>
    <source>
        <strain evidence="1">HKST-UBA13</strain>
    </source>
</reference>
<dbReference type="Proteomes" id="UP000775877">
    <property type="component" value="Unassembled WGS sequence"/>
</dbReference>
<organism evidence="1 2">
    <name type="scientific">Candidatus Dojkabacteria bacterium</name>
    <dbReference type="NCBI Taxonomy" id="2099670"/>
    <lineage>
        <taxon>Bacteria</taxon>
        <taxon>Candidatus Dojkabacteria</taxon>
    </lineage>
</organism>
<evidence type="ECO:0000313" key="1">
    <source>
        <dbReference type="EMBL" id="MCA9381732.1"/>
    </source>
</evidence>
<dbReference type="EMBL" id="JAGQLJ010000172">
    <property type="protein sequence ID" value="MCA9381732.1"/>
    <property type="molecule type" value="Genomic_DNA"/>
</dbReference>
<reference evidence="1" key="2">
    <citation type="journal article" date="2021" name="Microbiome">
        <title>Successional dynamics and alternative stable states in a saline activated sludge microbial community over 9 years.</title>
        <authorList>
            <person name="Wang Y."/>
            <person name="Ye J."/>
            <person name="Ju F."/>
            <person name="Liu L."/>
            <person name="Boyd J.A."/>
            <person name="Deng Y."/>
            <person name="Parks D.H."/>
            <person name="Jiang X."/>
            <person name="Yin X."/>
            <person name="Woodcroft B.J."/>
            <person name="Tyson G.W."/>
            <person name="Hugenholtz P."/>
            <person name="Polz M.F."/>
            <person name="Zhang T."/>
        </authorList>
    </citation>
    <scope>NUCLEOTIDE SEQUENCE</scope>
    <source>
        <strain evidence="1">HKST-UBA13</strain>
    </source>
</reference>
<accession>A0A955RH83</accession>